<dbReference type="Proteomes" id="UP000001058">
    <property type="component" value="Unassembled WGS sequence"/>
</dbReference>
<protein>
    <submittedName>
        <fullName evidence="1">Uncharacterized protein</fullName>
    </submittedName>
</protein>
<dbReference type="AlphaFoldDB" id="D8U918"/>
<evidence type="ECO:0000313" key="2">
    <source>
        <dbReference type="Proteomes" id="UP000001058"/>
    </source>
</evidence>
<keyword evidence="2" id="KW-1185">Reference proteome</keyword>
<name>D8U918_VOLCA</name>
<organism evidence="2">
    <name type="scientific">Volvox carteri f. nagariensis</name>
    <dbReference type="NCBI Taxonomy" id="3068"/>
    <lineage>
        <taxon>Eukaryota</taxon>
        <taxon>Viridiplantae</taxon>
        <taxon>Chlorophyta</taxon>
        <taxon>core chlorophytes</taxon>
        <taxon>Chlorophyceae</taxon>
        <taxon>CS clade</taxon>
        <taxon>Chlamydomonadales</taxon>
        <taxon>Volvocaceae</taxon>
        <taxon>Volvox</taxon>
    </lineage>
</organism>
<feature type="non-terminal residue" evidence="1">
    <location>
        <position position="105"/>
    </location>
</feature>
<dbReference type="KEGG" id="vcn:VOLCADRAFT_106672"/>
<proteinExistence type="predicted"/>
<reference evidence="1 2" key="1">
    <citation type="journal article" date="2010" name="Science">
        <title>Genomic analysis of organismal complexity in the multicellular green alga Volvox carteri.</title>
        <authorList>
            <person name="Prochnik S.E."/>
            <person name="Umen J."/>
            <person name="Nedelcu A.M."/>
            <person name="Hallmann A."/>
            <person name="Miller S.M."/>
            <person name="Nishii I."/>
            <person name="Ferris P."/>
            <person name="Kuo A."/>
            <person name="Mitros T."/>
            <person name="Fritz-Laylin L.K."/>
            <person name="Hellsten U."/>
            <person name="Chapman J."/>
            <person name="Simakov O."/>
            <person name="Rensing S.A."/>
            <person name="Terry A."/>
            <person name="Pangilinan J."/>
            <person name="Kapitonov V."/>
            <person name="Jurka J."/>
            <person name="Salamov A."/>
            <person name="Shapiro H."/>
            <person name="Schmutz J."/>
            <person name="Grimwood J."/>
            <person name="Lindquist E."/>
            <person name="Lucas S."/>
            <person name="Grigoriev I.V."/>
            <person name="Schmitt R."/>
            <person name="Kirk D."/>
            <person name="Rokhsar D.S."/>
        </authorList>
    </citation>
    <scope>NUCLEOTIDE SEQUENCE [LARGE SCALE GENOMIC DNA]</scope>
    <source>
        <strain evidence="2">f. Nagariensis / Eve</strain>
    </source>
</reference>
<dbReference type="EMBL" id="GL378370">
    <property type="protein sequence ID" value="EFJ43733.1"/>
    <property type="molecule type" value="Genomic_DNA"/>
</dbReference>
<accession>D8U918</accession>
<dbReference type="RefSeq" id="XP_002955214.1">
    <property type="nucleotide sequence ID" value="XM_002955168.1"/>
</dbReference>
<dbReference type="GeneID" id="9616232"/>
<evidence type="ECO:0000313" key="1">
    <source>
        <dbReference type="EMBL" id="EFJ43733.1"/>
    </source>
</evidence>
<sequence length="105" mass="11200">MQVVQGRQISYATSSHSRALSAAPAVARGHAARSPRQLVVTASLTRRPEDDVLGGKLLMNSMDDEASNALGAEAAKLHKQSARTSLRMGLPSKGRMAEDTMDLLK</sequence>
<dbReference type="InParanoid" id="D8U918"/>
<gene>
    <name evidence="1" type="ORF">VOLCADRAFT_106672</name>
</gene>
<dbReference type="STRING" id="3068.D8U918"/>
<dbReference type="OrthoDB" id="2574at2759"/>